<dbReference type="AlphaFoldDB" id="A0A182IFY8"/>
<protein>
    <submittedName>
        <fullName evidence="1">Uncharacterized protein</fullName>
    </submittedName>
</protein>
<dbReference type="Proteomes" id="UP000075840">
    <property type="component" value="Unassembled WGS sequence"/>
</dbReference>
<organism evidence="1 2">
    <name type="scientific">Anopheles arabiensis</name>
    <name type="common">Mosquito</name>
    <dbReference type="NCBI Taxonomy" id="7173"/>
    <lineage>
        <taxon>Eukaryota</taxon>
        <taxon>Metazoa</taxon>
        <taxon>Ecdysozoa</taxon>
        <taxon>Arthropoda</taxon>
        <taxon>Hexapoda</taxon>
        <taxon>Insecta</taxon>
        <taxon>Pterygota</taxon>
        <taxon>Neoptera</taxon>
        <taxon>Endopterygota</taxon>
        <taxon>Diptera</taxon>
        <taxon>Nematocera</taxon>
        <taxon>Culicoidea</taxon>
        <taxon>Culicidae</taxon>
        <taxon>Anophelinae</taxon>
        <taxon>Anopheles</taxon>
    </lineage>
</organism>
<reference evidence="1" key="1">
    <citation type="submission" date="2022-08" db="UniProtKB">
        <authorList>
            <consortium name="EnsemblMetazoa"/>
        </authorList>
    </citation>
    <scope>IDENTIFICATION</scope>
    <source>
        <strain evidence="1">Dongola</strain>
    </source>
</reference>
<sequence length="79" mass="8963">MLTNRLQCFEAAVGRTLWRAQHKTANLGQIGNLYRFFTQPFYVMPPCAQRAAGRFRVQYPTFPAVAVRVMTPKQQAASS</sequence>
<name>A0A182IFY8_ANOAR</name>
<evidence type="ECO:0000313" key="2">
    <source>
        <dbReference type="Proteomes" id="UP000075840"/>
    </source>
</evidence>
<accession>A0A182IFY8</accession>
<dbReference type="EMBL" id="APCN01000425">
    <property type="status" value="NOT_ANNOTATED_CDS"/>
    <property type="molecule type" value="Genomic_DNA"/>
</dbReference>
<dbReference type="EnsemblMetazoa" id="AARA014394-RA">
    <property type="protein sequence ID" value="AARA014394-PA"/>
    <property type="gene ID" value="AARA014394"/>
</dbReference>
<dbReference type="VEuPathDB" id="VectorBase:AARA014394"/>
<evidence type="ECO:0000313" key="1">
    <source>
        <dbReference type="EnsemblMetazoa" id="AARA014394-PA"/>
    </source>
</evidence>
<keyword evidence="2" id="KW-1185">Reference proteome</keyword>
<proteinExistence type="predicted"/>